<name>A0A3M7SMB3_BRAPC</name>
<accession>A0A3M7SMB3</accession>
<dbReference type="InterPro" id="IPR046347">
    <property type="entry name" value="bZIP_sf"/>
</dbReference>
<dbReference type="STRING" id="10195.A0A3M7SMB3"/>
<dbReference type="Pfam" id="PF07716">
    <property type="entry name" value="bZIP_2"/>
    <property type="match status" value="1"/>
</dbReference>
<dbReference type="GO" id="GO:0000978">
    <property type="term" value="F:RNA polymerase II cis-regulatory region sequence-specific DNA binding"/>
    <property type="evidence" value="ECO:0007669"/>
    <property type="project" value="TreeGrafter"/>
</dbReference>
<feature type="domain" description="BZIP" evidence="1">
    <location>
        <begin position="22"/>
        <end position="85"/>
    </location>
</feature>
<dbReference type="SUPFAM" id="SSF57959">
    <property type="entry name" value="Leucine zipper domain"/>
    <property type="match status" value="1"/>
</dbReference>
<dbReference type="EMBL" id="REGN01001129">
    <property type="protein sequence ID" value="RNA36757.1"/>
    <property type="molecule type" value="Genomic_DNA"/>
</dbReference>
<evidence type="ECO:0000259" key="1">
    <source>
        <dbReference type="PROSITE" id="PS50217"/>
    </source>
</evidence>
<dbReference type="OrthoDB" id="10032067at2759"/>
<dbReference type="GO" id="GO:0000981">
    <property type="term" value="F:DNA-binding transcription factor activity, RNA polymerase II-specific"/>
    <property type="evidence" value="ECO:0007669"/>
    <property type="project" value="TreeGrafter"/>
</dbReference>
<keyword evidence="3" id="KW-1185">Reference proteome</keyword>
<evidence type="ECO:0000313" key="2">
    <source>
        <dbReference type="EMBL" id="RNA36757.1"/>
    </source>
</evidence>
<reference evidence="2 3" key="1">
    <citation type="journal article" date="2018" name="Sci. Rep.">
        <title>Genomic signatures of local adaptation to the degree of environmental predictability in rotifers.</title>
        <authorList>
            <person name="Franch-Gras L."/>
            <person name="Hahn C."/>
            <person name="Garcia-Roger E.M."/>
            <person name="Carmona M.J."/>
            <person name="Serra M."/>
            <person name="Gomez A."/>
        </authorList>
    </citation>
    <scope>NUCLEOTIDE SEQUENCE [LARGE SCALE GENOMIC DNA]</scope>
    <source>
        <strain evidence="2">HYR1</strain>
    </source>
</reference>
<sequence length="104" mass="12316">MIARDSKKKVVCFGNKAVEKNTREYYIRRENNNIAVKKCRKKLERLQKIREDRVNRLLNENKYLSSSVDALSKELNVLKEVIIDMNPNHQLPEQICQMLAELEK</sequence>
<dbReference type="PANTHER" id="PTHR23334:SF20">
    <property type="entry name" value="BASIC LEUCINE ZIPPER 24"/>
    <property type="match status" value="1"/>
</dbReference>
<evidence type="ECO:0000313" key="3">
    <source>
        <dbReference type="Proteomes" id="UP000276133"/>
    </source>
</evidence>
<dbReference type="PANTHER" id="PTHR23334">
    <property type="entry name" value="CCAAT/ENHANCER BINDING PROTEIN"/>
    <property type="match status" value="1"/>
</dbReference>
<dbReference type="GO" id="GO:0006351">
    <property type="term" value="P:DNA-templated transcription"/>
    <property type="evidence" value="ECO:0007669"/>
    <property type="project" value="InterPro"/>
</dbReference>
<dbReference type="InterPro" id="IPR004827">
    <property type="entry name" value="bZIP"/>
</dbReference>
<organism evidence="2 3">
    <name type="scientific">Brachionus plicatilis</name>
    <name type="common">Marine rotifer</name>
    <name type="synonym">Brachionus muelleri</name>
    <dbReference type="NCBI Taxonomy" id="10195"/>
    <lineage>
        <taxon>Eukaryota</taxon>
        <taxon>Metazoa</taxon>
        <taxon>Spiralia</taxon>
        <taxon>Gnathifera</taxon>
        <taxon>Rotifera</taxon>
        <taxon>Eurotatoria</taxon>
        <taxon>Monogononta</taxon>
        <taxon>Pseudotrocha</taxon>
        <taxon>Ploima</taxon>
        <taxon>Brachionidae</taxon>
        <taxon>Brachionus</taxon>
    </lineage>
</organism>
<gene>
    <name evidence="2" type="ORF">BpHYR1_048852</name>
</gene>
<dbReference type="Gene3D" id="1.20.5.170">
    <property type="match status" value="1"/>
</dbReference>
<comment type="caution">
    <text evidence="2">The sequence shown here is derived from an EMBL/GenBank/DDBJ whole genome shotgun (WGS) entry which is preliminary data.</text>
</comment>
<protein>
    <submittedName>
        <fullName evidence="2">CCAAT enhancer binding</fullName>
    </submittedName>
</protein>
<dbReference type="Proteomes" id="UP000276133">
    <property type="component" value="Unassembled WGS sequence"/>
</dbReference>
<dbReference type="InterPro" id="IPR031106">
    <property type="entry name" value="C/EBP"/>
</dbReference>
<proteinExistence type="predicted"/>
<dbReference type="PROSITE" id="PS50217">
    <property type="entry name" value="BZIP"/>
    <property type="match status" value="1"/>
</dbReference>
<dbReference type="AlphaFoldDB" id="A0A3M7SMB3"/>